<dbReference type="Proteomes" id="UP000053105">
    <property type="component" value="Unassembled WGS sequence"/>
</dbReference>
<keyword evidence="1" id="KW-1133">Transmembrane helix</keyword>
<accession>A0A0M9A6R6</accession>
<feature type="transmembrane region" description="Helical" evidence="1">
    <location>
        <begin position="75"/>
        <end position="92"/>
    </location>
</feature>
<proteinExistence type="predicted"/>
<gene>
    <name evidence="2" type="ORF">WN51_09260</name>
</gene>
<name>A0A0M9A6R6_9HYME</name>
<keyword evidence="1" id="KW-0812">Transmembrane</keyword>
<protein>
    <submittedName>
        <fullName evidence="2">Uncharacterized protein</fullName>
    </submittedName>
</protein>
<reference evidence="2 3" key="1">
    <citation type="submission" date="2015-07" db="EMBL/GenBank/DDBJ databases">
        <title>The genome of Melipona quadrifasciata.</title>
        <authorList>
            <person name="Pan H."/>
            <person name="Kapheim K."/>
        </authorList>
    </citation>
    <scope>NUCLEOTIDE SEQUENCE [LARGE SCALE GENOMIC DNA]</scope>
    <source>
        <strain evidence="2">0111107301</strain>
        <tissue evidence="2">Whole body</tissue>
    </source>
</reference>
<keyword evidence="3" id="KW-1185">Reference proteome</keyword>
<evidence type="ECO:0000313" key="2">
    <source>
        <dbReference type="EMBL" id="KOX77596.1"/>
    </source>
</evidence>
<dbReference type="EMBL" id="KQ435729">
    <property type="protein sequence ID" value="KOX77596.1"/>
    <property type="molecule type" value="Genomic_DNA"/>
</dbReference>
<evidence type="ECO:0000256" key="1">
    <source>
        <dbReference type="SAM" id="Phobius"/>
    </source>
</evidence>
<organism evidence="2 3">
    <name type="scientific">Melipona quadrifasciata</name>
    <dbReference type="NCBI Taxonomy" id="166423"/>
    <lineage>
        <taxon>Eukaryota</taxon>
        <taxon>Metazoa</taxon>
        <taxon>Ecdysozoa</taxon>
        <taxon>Arthropoda</taxon>
        <taxon>Hexapoda</taxon>
        <taxon>Insecta</taxon>
        <taxon>Pterygota</taxon>
        <taxon>Neoptera</taxon>
        <taxon>Endopterygota</taxon>
        <taxon>Hymenoptera</taxon>
        <taxon>Apocrita</taxon>
        <taxon>Aculeata</taxon>
        <taxon>Apoidea</taxon>
        <taxon>Anthophila</taxon>
        <taxon>Apidae</taxon>
        <taxon>Melipona</taxon>
    </lineage>
</organism>
<dbReference type="AlphaFoldDB" id="A0A0M9A6R6"/>
<keyword evidence="1" id="KW-0472">Membrane</keyword>
<evidence type="ECO:0000313" key="3">
    <source>
        <dbReference type="Proteomes" id="UP000053105"/>
    </source>
</evidence>
<sequence length="111" mass="13023">MDLDDHDSFRIDRLCPQNGHGFFYLEEQHRSVLFVHRSLSLSGTGDSSYWRFLSTNGHQQDTNCRISSRRRFDTTTALFIIYSFTFSLWLFANFEQFSKSVATIKILSKIL</sequence>